<keyword evidence="1" id="KW-0472">Membrane</keyword>
<feature type="transmembrane region" description="Helical" evidence="1">
    <location>
        <begin position="45"/>
        <end position="65"/>
    </location>
</feature>
<proteinExistence type="predicted"/>
<keyword evidence="1" id="KW-0812">Transmembrane</keyword>
<comment type="caution">
    <text evidence="2">The sequence shown here is derived from an EMBL/GenBank/DDBJ whole genome shotgun (WGS) entry which is preliminary data.</text>
</comment>
<name>A0A923PSG1_9BACT</name>
<keyword evidence="1" id="KW-1133">Transmembrane helix</keyword>
<evidence type="ECO:0000313" key="3">
    <source>
        <dbReference type="Proteomes" id="UP000650081"/>
    </source>
</evidence>
<accession>A0A923PSG1</accession>
<keyword evidence="3" id="KW-1185">Reference proteome</keyword>
<dbReference type="EMBL" id="JACSIT010000153">
    <property type="protein sequence ID" value="MBC6996648.1"/>
    <property type="molecule type" value="Genomic_DNA"/>
</dbReference>
<evidence type="ECO:0000256" key="1">
    <source>
        <dbReference type="SAM" id="Phobius"/>
    </source>
</evidence>
<dbReference type="Proteomes" id="UP000650081">
    <property type="component" value="Unassembled WGS sequence"/>
</dbReference>
<protein>
    <submittedName>
        <fullName evidence="2">Uncharacterized protein</fullName>
    </submittedName>
</protein>
<dbReference type="RefSeq" id="WP_187468651.1">
    <property type="nucleotide sequence ID" value="NZ_JACSIT010000153.1"/>
</dbReference>
<reference evidence="2" key="1">
    <citation type="submission" date="2020-08" db="EMBL/GenBank/DDBJ databases">
        <title>Lewinella bacteria from marine environments.</title>
        <authorList>
            <person name="Zhong Y."/>
        </authorList>
    </citation>
    <scope>NUCLEOTIDE SEQUENCE</scope>
    <source>
        <strain evidence="2">KCTC 42187</strain>
    </source>
</reference>
<gene>
    <name evidence="2" type="ORF">H9S92_20925</name>
</gene>
<dbReference type="AlphaFoldDB" id="A0A923PSG1"/>
<organism evidence="2 3">
    <name type="scientific">Neolewinella lacunae</name>
    <dbReference type="NCBI Taxonomy" id="1517758"/>
    <lineage>
        <taxon>Bacteria</taxon>
        <taxon>Pseudomonadati</taxon>
        <taxon>Bacteroidota</taxon>
        <taxon>Saprospiria</taxon>
        <taxon>Saprospirales</taxon>
        <taxon>Lewinellaceae</taxon>
        <taxon>Neolewinella</taxon>
    </lineage>
</organism>
<sequence>MKAFFAREFLWLLLTLVLAVPLAFLWLAALDLVSAQAHFTDEEKVFVLELFLLAYAISFVGIYLVRMVVAAIKSLALQPAKK</sequence>
<evidence type="ECO:0000313" key="2">
    <source>
        <dbReference type="EMBL" id="MBC6996648.1"/>
    </source>
</evidence>